<evidence type="ECO:0000256" key="4">
    <source>
        <dbReference type="ARBA" id="ARBA00012483"/>
    </source>
</evidence>
<comment type="subcellular location">
    <subcellularLocation>
        <location evidence="2">Membrane</location>
        <topology evidence="2">Multi-pass membrane protein</topology>
    </subcellularLocation>
</comment>
<dbReference type="KEGG" id="bcom:BAUCODRAFT_36255"/>
<keyword evidence="7" id="KW-0479">Metal-binding</keyword>
<dbReference type="eggNOG" id="KOG1609">
    <property type="taxonomic scope" value="Eukaryota"/>
</dbReference>
<feature type="transmembrane region" description="Helical" evidence="15">
    <location>
        <begin position="1274"/>
        <end position="1297"/>
    </location>
</feature>
<dbReference type="PANTHER" id="PTHR13145">
    <property type="entry name" value="SSM4 PROTEIN"/>
    <property type="match status" value="1"/>
</dbReference>
<accession>M2LHZ5</accession>
<keyword evidence="18" id="KW-1185">Reference proteome</keyword>
<evidence type="ECO:0000256" key="9">
    <source>
        <dbReference type="ARBA" id="ARBA00022786"/>
    </source>
</evidence>
<keyword evidence="12 15" id="KW-0472">Membrane</keyword>
<feature type="transmembrane region" description="Helical" evidence="15">
    <location>
        <begin position="1164"/>
        <end position="1191"/>
    </location>
</feature>
<evidence type="ECO:0000256" key="14">
    <source>
        <dbReference type="SAM" id="MobiDB-lite"/>
    </source>
</evidence>
<keyword evidence="6 15" id="KW-0812">Transmembrane</keyword>
<evidence type="ECO:0000256" key="6">
    <source>
        <dbReference type="ARBA" id="ARBA00022692"/>
    </source>
</evidence>
<feature type="region of interest" description="Disordered" evidence="14">
    <location>
        <begin position="1"/>
        <end position="36"/>
    </location>
</feature>
<keyword evidence="13" id="KW-0175">Coiled coil</keyword>
<dbReference type="STRING" id="717646.M2LHZ5"/>
<dbReference type="GO" id="GO:0061630">
    <property type="term" value="F:ubiquitin protein ligase activity"/>
    <property type="evidence" value="ECO:0007669"/>
    <property type="project" value="UniProtKB-EC"/>
</dbReference>
<feature type="region of interest" description="Disordered" evidence="14">
    <location>
        <begin position="483"/>
        <end position="512"/>
    </location>
</feature>
<evidence type="ECO:0000256" key="12">
    <source>
        <dbReference type="ARBA" id="ARBA00023136"/>
    </source>
</evidence>
<evidence type="ECO:0000259" key="16">
    <source>
        <dbReference type="PROSITE" id="PS51292"/>
    </source>
</evidence>
<dbReference type="RefSeq" id="XP_007678589.1">
    <property type="nucleotide sequence ID" value="XM_007680399.1"/>
</dbReference>
<dbReference type="InterPro" id="IPR056521">
    <property type="entry name" value="MARCHF6-like_C"/>
</dbReference>
<feature type="region of interest" description="Disordered" evidence="14">
    <location>
        <begin position="569"/>
        <end position="652"/>
    </location>
</feature>
<feature type="compositionally biased region" description="Basic residues" evidence="14">
    <location>
        <begin position="617"/>
        <end position="626"/>
    </location>
</feature>
<dbReference type="EC" id="2.3.2.27" evidence="4"/>
<dbReference type="PANTHER" id="PTHR13145:SF0">
    <property type="entry name" value="E3 UBIQUITIN-PROTEIN LIGASE MARCHF6"/>
    <property type="match status" value="1"/>
</dbReference>
<feature type="compositionally biased region" description="Basic and acidic residues" evidence="14">
    <location>
        <begin position="694"/>
        <end position="711"/>
    </location>
</feature>
<dbReference type="CDD" id="cd16702">
    <property type="entry name" value="RING_CH-C4HC3_MARCH6"/>
    <property type="match status" value="1"/>
</dbReference>
<dbReference type="Pfam" id="PF23113">
    <property type="entry name" value="MARCHF6_C"/>
    <property type="match status" value="1"/>
</dbReference>
<keyword evidence="5" id="KW-0808">Transferase</keyword>
<feature type="compositionally biased region" description="Polar residues" evidence="14">
    <location>
        <begin position="575"/>
        <end position="595"/>
    </location>
</feature>
<evidence type="ECO:0000256" key="10">
    <source>
        <dbReference type="ARBA" id="ARBA00022833"/>
    </source>
</evidence>
<evidence type="ECO:0000256" key="7">
    <source>
        <dbReference type="ARBA" id="ARBA00022723"/>
    </source>
</evidence>
<feature type="transmembrane region" description="Helical" evidence="15">
    <location>
        <begin position="1762"/>
        <end position="1781"/>
    </location>
</feature>
<feature type="transmembrane region" description="Helical" evidence="15">
    <location>
        <begin position="1586"/>
        <end position="1610"/>
    </location>
</feature>
<dbReference type="PROSITE" id="PS51292">
    <property type="entry name" value="ZF_RING_CH"/>
    <property type="match status" value="1"/>
</dbReference>
<dbReference type="InterPro" id="IPR013083">
    <property type="entry name" value="Znf_RING/FYVE/PHD"/>
</dbReference>
<comment type="catalytic activity">
    <reaction evidence="1">
        <text>S-ubiquitinyl-[E2 ubiquitin-conjugating enzyme]-L-cysteine + [acceptor protein]-L-lysine = [E2 ubiquitin-conjugating enzyme]-L-cysteine + N(6)-ubiquitinyl-[acceptor protein]-L-lysine.</text>
        <dbReference type="EC" id="2.3.2.27"/>
    </reaction>
</comment>
<feature type="transmembrane region" description="Helical" evidence="15">
    <location>
        <begin position="122"/>
        <end position="144"/>
    </location>
</feature>
<dbReference type="GO" id="GO:0008270">
    <property type="term" value="F:zinc ion binding"/>
    <property type="evidence" value="ECO:0007669"/>
    <property type="project" value="UniProtKB-KW"/>
</dbReference>
<evidence type="ECO:0000256" key="5">
    <source>
        <dbReference type="ARBA" id="ARBA00022679"/>
    </source>
</evidence>
<feature type="compositionally biased region" description="Acidic residues" evidence="14">
    <location>
        <begin position="720"/>
        <end position="734"/>
    </location>
</feature>
<evidence type="ECO:0000256" key="3">
    <source>
        <dbReference type="ARBA" id="ARBA00004906"/>
    </source>
</evidence>
<feature type="coiled-coil region" evidence="13">
    <location>
        <begin position="306"/>
        <end position="357"/>
    </location>
</feature>
<dbReference type="GO" id="GO:0005789">
    <property type="term" value="C:endoplasmic reticulum membrane"/>
    <property type="evidence" value="ECO:0007669"/>
    <property type="project" value="TreeGrafter"/>
</dbReference>
<feature type="transmembrane region" description="Helical" evidence="15">
    <location>
        <begin position="1712"/>
        <end position="1732"/>
    </location>
</feature>
<evidence type="ECO:0000313" key="18">
    <source>
        <dbReference type="Proteomes" id="UP000011761"/>
    </source>
</evidence>
<protein>
    <recommendedName>
        <fullName evidence="4">RING-type E3 ubiquitin transferase</fullName>
        <ecNumber evidence="4">2.3.2.27</ecNumber>
    </recommendedName>
</protein>
<proteinExistence type="predicted"/>
<feature type="region of interest" description="Disordered" evidence="14">
    <location>
        <begin position="669"/>
        <end position="798"/>
    </location>
</feature>
<name>M2LHZ5_BAUPA</name>
<dbReference type="EMBL" id="KB445559">
    <property type="protein sequence ID" value="EMC93802.1"/>
    <property type="molecule type" value="Genomic_DNA"/>
</dbReference>
<dbReference type="GO" id="GO:0036503">
    <property type="term" value="P:ERAD pathway"/>
    <property type="evidence" value="ECO:0007669"/>
    <property type="project" value="TreeGrafter"/>
</dbReference>
<dbReference type="OMA" id="VGTCYMF"/>
<feature type="transmembrane region" description="Helical" evidence="15">
    <location>
        <begin position="1211"/>
        <end position="1233"/>
    </location>
</feature>
<dbReference type="HOGENOM" id="CLU_001266_1_0_1"/>
<dbReference type="OrthoDB" id="1108038at2759"/>
<dbReference type="Pfam" id="PF12906">
    <property type="entry name" value="RINGv"/>
    <property type="match status" value="1"/>
</dbReference>
<feature type="domain" description="RING-CH-type" evidence="16">
    <location>
        <begin position="34"/>
        <end position="95"/>
    </location>
</feature>
<feature type="transmembrane region" description="Helical" evidence="15">
    <location>
        <begin position="1485"/>
        <end position="1507"/>
    </location>
</feature>
<sequence length="1822" mass="201454">MADVNHAEPGPEPELSHPITQPIPTPHRRNTAASSTSGADTCRICRSEATPTEPLFHPCKCSGSIKHVHQECLMEWLSHSHKKHCELCHTPFRFTKLYDAHMPETLPWFVFLRQAGVHGVRMLLGLARGVLVGCVWLGVLPWLIRWSWRWMFWVADAGWAREVWLSRRRREGAGWEESMARVNETDYNLFGLSETFSKFLNITINAQVDEAGPAVYNWLKDNLITAITSHNPQPAAPTSASANPEAASSLLSNVTYLSNLTSSPALNRLILDIMEGQLITCVVITGFILVFLIREWVVQQQPLVALEGLGQVQQQLREAAERVEAENERLRRQQELLEQARRRLMELKEETDAFNTGNTDHEGEGGSEEFIGWEGLEGLIEEATAYLRQSSSGQDDSNAWESAFRAAAEATMHQIRVAGRRGVDATELADHITGQLATFPPEQRGRWEDLLVEEVGRLGERTRGQTETEMEEEMVTEMEEERVGVVSEQNGSVKESDESVGLPKRPRMPERDFSSRATHIQRLLEEAEGIFSPNSTSNSREGGRVAINERQDGVIAGPSQDQLLQLQLPHHGSFPPSNSDNINDAVSSPPNTQKSAVEDEDDYELPITNAGPDAKINIRRSGKGKARLAVPEPEIAPREREDQEKRRMEDEAMRRLEEEIKVEDAVAAVEEKRKTERETLEVAEAGAGNPFHPDGPEPERRGEGQMADGREAAIVAEPEGGADGEWVDIPETDPDNNAAGEAEEVDAEEEDDAQEPRPPPPQPTPFQRLADWFWADIQPQNAPDNAPPPPPNEERAVEADGEAAAFLPGALPPPAGAAALPAAALDAPDPEVLAAAQQAGALDPDGGAIDPELEDLEGIFELVGLQGPLLGLLQTSTFASVLVTGTVFGAVGLPYMWGKLVLSFLANPWTILVKAPFRLVSWVADFAVDMALLVGGWTVVGSLFTVNCVFEVVGLVLEFAAGWETGLGQGSKYGVWLAQVAMQTAGKAGVRLEELLFGADTAVESVGKEVGVNWAFLAASVHAHASLREIQGDVRAVVDWTGRGITVMVEMISSGSASGVWQQAKDLPAQVFHALVAVGRYWEPLLRSLGLLSPGVAGSSSATSLDADLVYWSTTDRTLTVAIGYLSLALLAALYVALDTPLARTEAGRKTEKAVRDTLRQAGGVLKVILIISIEMLVFPFYCGVLLDVAFLPLFKNATVAGRWQFARERPWMFCFVHWFMGTCYMFHFALFVGMCRKILRKGVLWFIRDPDDPTFHPVRDVLERNVTTQLRKIAFSALVYGALVILCLGGVIWSIGRLVKGIFPIHWVSTEPVLEFPMDLLLYNAVTPVVLRVLQPSEAVSAMYAWWLRRCARVLRLSHFLFDDRRKDEEGHFVRKSWKSFLLREKGEVDESPAVGGPKGRKMAVDLFGQQEHSMQAREATVRFCRDGKYVLTPCNDQYRPPKPGEAFLHSSDQDGDVYIADAEGKRNDHFAKVYVPPFFRLRITVFMVGLWMFSVALGLCGTLVPLVVGRKMMGQVMQGARINDIYAYSAGAYVLGGLMYGVLRGRRVVSWVTRKAKTQPAMRVDSKAALEKARSWTVRALKCAYVYGFIALILPMIFALVLQFYFILPLHTYTHSVLSTTASNSSGKITNATATAMSSSTFIPPPSPLHPPTLAHHTIHLLQDYCLGLLYVRLGIRFIVHTPASRPAEAIRRITADGTFNPNIALATRFLVLPITILSANALLVPPLLVRISISTKQIFLSHTLAWLAEPETQAKLYRYSYPMFAALLVLLLCGSQMLKGVGRWRARVRDEVYLVGERLHNFGEKKPPAGSRSVVRRER</sequence>
<dbReference type="InterPro" id="IPR011016">
    <property type="entry name" value="Znf_RING-CH"/>
</dbReference>
<keyword evidence="11 15" id="KW-1133">Transmembrane helix</keyword>
<dbReference type="Gene3D" id="3.30.40.10">
    <property type="entry name" value="Zinc/RING finger domain, C3HC4 (zinc finger)"/>
    <property type="match status" value="1"/>
</dbReference>
<dbReference type="GeneID" id="19112912"/>
<gene>
    <name evidence="17" type="ORF">BAUCODRAFT_36255</name>
</gene>
<reference evidence="17 18" key="1">
    <citation type="journal article" date="2012" name="PLoS Pathog.">
        <title>Diverse lifestyles and strategies of plant pathogenesis encoded in the genomes of eighteen Dothideomycetes fungi.</title>
        <authorList>
            <person name="Ohm R.A."/>
            <person name="Feau N."/>
            <person name="Henrissat B."/>
            <person name="Schoch C.L."/>
            <person name="Horwitz B.A."/>
            <person name="Barry K.W."/>
            <person name="Condon B.J."/>
            <person name="Copeland A.C."/>
            <person name="Dhillon B."/>
            <person name="Glaser F."/>
            <person name="Hesse C.N."/>
            <person name="Kosti I."/>
            <person name="LaButti K."/>
            <person name="Lindquist E.A."/>
            <person name="Lucas S."/>
            <person name="Salamov A.A."/>
            <person name="Bradshaw R.E."/>
            <person name="Ciuffetti L."/>
            <person name="Hamelin R.C."/>
            <person name="Kema G.H.J."/>
            <person name="Lawrence C."/>
            <person name="Scott J.A."/>
            <person name="Spatafora J.W."/>
            <person name="Turgeon B.G."/>
            <person name="de Wit P.J.G.M."/>
            <person name="Zhong S."/>
            <person name="Goodwin S.B."/>
            <person name="Grigoriev I.V."/>
        </authorList>
    </citation>
    <scope>NUCLEOTIDE SEQUENCE [LARGE SCALE GENOMIC DNA]</scope>
    <source>
        <strain evidence="17 18">UAMH 10762</strain>
    </source>
</reference>
<evidence type="ECO:0000256" key="1">
    <source>
        <dbReference type="ARBA" id="ARBA00000900"/>
    </source>
</evidence>
<feature type="compositionally biased region" description="Acidic residues" evidence="14">
    <location>
        <begin position="741"/>
        <end position="753"/>
    </location>
</feature>
<feature type="compositionally biased region" description="Basic and acidic residues" evidence="14">
    <location>
        <begin position="635"/>
        <end position="652"/>
    </location>
</feature>
<keyword evidence="9" id="KW-0833">Ubl conjugation pathway</keyword>
<feature type="transmembrane region" description="Helical" evidence="15">
    <location>
        <begin position="1527"/>
        <end position="1545"/>
    </location>
</feature>
<dbReference type="Proteomes" id="UP000011761">
    <property type="component" value="Unassembled WGS sequence"/>
</dbReference>
<feature type="compositionally biased region" description="Basic and acidic residues" evidence="14">
    <location>
        <begin position="669"/>
        <end position="680"/>
    </location>
</feature>
<feature type="transmembrane region" description="Helical" evidence="15">
    <location>
        <begin position="1122"/>
        <end position="1143"/>
    </location>
</feature>
<evidence type="ECO:0000256" key="11">
    <source>
        <dbReference type="ARBA" id="ARBA00022989"/>
    </source>
</evidence>
<evidence type="ECO:0000256" key="2">
    <source>
        <dbReference type="ARBA" id="ARBA00004141"/>
    </source>
</evidence>
<dbReference type="SUPFAM" id="SSF57850">
    <property type="entry name" value="RING/U-box"/>
    <property type="match status" value="1"/>
</dbReference>
<evidence type="ECO:0000313" key="17">
    <source>
        <dbReference type="EMBL" id="EMC93802.1"/>
    </source>
</evidence>
<keyword evidence="10" id="KW-0862">Zinc</keyword>
<dbReference type="FunFam" id="3.30.40.10:FF:000287">
    <property type="entry name" value="RING finger membrane protein"/>
    <property type="match status" value="1"/>
</dbReference>
<evidence type="ECO:0000256" key="8">
    <source>
        <dbReference type="ARBA" id="ARBA00022771"/>
    </source>
</evidence>
<evidence type="ECO:0000256" key="13">
    <source>
        <dbReference type="SAM" id="Coils"/>
    </source>
</evidence>
<keyword evidence="8" id="KW-0863">Zinc-finger</keyword>
<organism evidence="17 18">
    <name type="scientific">Baudoinia panamericana (strain UAMH 10762)</name>
    <name type="common">Angels' share fungus</name>
    <name type="synonym">Baudoinia compniacensis (strain UAMH 10762)</name>
    <dbReference type="NCBI Taxonomy" id="717646"/>
    <lineage>
        <taxon>Eukaryota</taxon>
        <taxon>Fungi</taxon>
        <taxon>Dikarya</taxon>
        <taxon>Ascomycota</taxon>
        <taxon>Pezizomycotina</taxon>
        <taxon>Dothideomycetes</taxon>
        <taxon>Dothideomycetidae</taxon>
        <taxon>Mycosphaerellales</taxon>
        <taxon>Teratosphaeriaceae</taxon>
        <taxon>Baudoinia</taxon>
    </lineage>
</organism>
<comment type="pathway">
    <text evidence="3">Protein modification; protein ubiquitination.</text>
</comment>
<evidence type="ECO:0000256" key="15">
    <source>
        <dbReference type="SAM" id="Phobius"/>
    </source>
</evidence>
<dbReference type="SMART" id="SM00744">
    <property type="entry name" value="RINGv"/>
    <property type="match status" value="1"/>
</dbReference>